<protein>
    <submittedName>
        <fullName evidence="1">Uncharacterized protein</fullName>
    </submittedName>
</protein>
<dbReference type="RefSeq" id="WP_152278676.1">
    <property type="nucleotide sequence ID" value="NZ_WEKV01000020.1"/>
</dbReference>
<organism evidence="1 2">
    <name type="scientific">Methylorubrum populi</name>
    <dbReference type="NCBI Taxonomy" id="223967"/>
    <lineage>
        <taxon>Bacteria</taxon>
        <taxon>Pseudomonadati</taxon>
        <taxon>Pseudomonadota</taxon>
        <taxon>Alphaproteobacteria</taxon>
        <taxon>Hyphomicrobiales</taxon>
        <taxon>Methylobacteriaceae</taxon>
        <taxon>Methylorubrum</taxon>
    </lineage>
</organism>
<dbReference type="AlphaFoldDB" id="A0A833J211"/>
<evidence type="ECO:0000313" key="2">
    <source>
        <dbReference type="Proteomes" id="UP000469949"/>
    </source>
</evidence>
<comment type="caution">
    <text evidence="1">The sequence shown here is derived from an EMBL/GenBank/DDBJ whole genome shotgun (WGS) entry which is preliminary data.</text>
</comment>
<dbReference type="EMBL" id="WEKV01000020">
    <property type="protein sequence ID" value="KAB7782166.1"/>
    <property type="molecule type" value="Genomic_DNA"/>
</dbReference>
<dbReference type="Proteomes" id="UP000469949">
    <property type="component" value="Unassembled WGS sequence"/>
</dbReference>
<sequence>MIHFYAVPLDVVGRLWPLVEEHLRRACERGVGDISTETLRTECEADRARLLITCKGPHILAAAVARFCLQADGSTACELVAAGGGSLASWKHVIPDFEAWARFHGATSIRLCGRPGWERVFLGYRRRPLVSLVKDL</sequence>
<evidence type="ECO:0000313" key="1">
    <source>
        <dbReference type="EMBL" id="KAB7782166.1"/>
    </source>
</evidence>
<name>A0A833J211_9HYPH</name>
<accession>A0A833J211</accession>
<proteinExistence type="predicted"/>
<reference evidence="1 2" key="1">
    <citation type="submission" date="2019-10" db="EMBL/GenBank/DDBJ databases">
        <title>Draft Genome Sequence of the Caffeine Degrading Methylotroph Methylorubrum populi PINKEL.</title>
        <authorList>
            <person name="Dawson S.C."/>
            <person name="Zhang X."/>
            <person name="Wright M.E."/>
            <person name="Sharma G."/>
            <person name="Langner J.T."/>
            <person name="Ditty J.L."/>
            <person name="Subuyuj G.A."/>
        </authorList>
    </citation>
    <scope>NUCLEOTIDE SEQUENCE [LARGE SCALE GENOMIC DNA]</scope>
    <source>
        <strain evidence="1 2">Pinkel</strain>
    </source>
</reference>
<gene>
    <name evidence="1" type="ORF">F8B43_4921</name>
</gene>